<sequence length="155" mass="18371">MNPQVNENQQNQNHTFKRRTSLQFPRLHEPGLKHRENIKNNEEYLDFVENFINGGMICANTNPLHQRDADIFPINQNEIQAEATRNKNFVLNSSFMKNSKVDSKGTPKEHEYSSRTVYSKTKQNRCNSYQKMTFRYCLGEENSLRLFKSLMAQWY</sequence>
<dbReference type="EMBL" id="BMAV01021479">
    <property type="protein sequence ID" value="GFY75556.1"/>
    <property type="molecule type" value="Genomic_DNA"/>
</dbReference>
<proteinExistence type="predicted"/>
<gene>
    <name evidence="2" type="ORF">TNIN_312771</name>
</gene>
<feature type="region of interest" description="Disordered" evidence="1">
    <location>
        <begin position="1"/>
        <end position="33"/>
    </location>
</feature>
<evidence type="ECO:0000313" key="2">
    <source>
        <dbReference type="EMBL" id="GFY75556.1"/>
    </source>
</evidence>
<name>A0A8X6YR78_9ARAC</name>
<comment type="caution">
    <text evidence="2">The sequence shown here is derived from an EMBL/GenBank/DDBJ whole genome shotgun (WGS) entry which is preliminary data.</text>
</comment>
<protein>
    <submittedName>
        <fullName evidence="2">Uncharacterized protein</fullName>
    </submittedName>
</protein>
<feature type="compositionally biased region" description="Low complexity" evidence="1">
    <location>
        <begin position="1"/>
        <end position="13"/>
    </location>
</feature>
<keyword evidence="3" id="KW-1185">Reference proteome</keyword>
<accession>A0A8X6YR78</accession>
<evidence type="ECO:0000313" key="3">
    <source>
        <dbReference type="Proteomes" id="UP000886998"/>
    </source>
</evidence>
<reference evidence="2" key="1">
    <citation type="submission" date="2020-08" db="EMBL/GenBank/DDBJ databases">
        <title>Multicomponent nature underlies the extraordinary mechanical properties of spider dragline silk.</title>
        <authorList>
            <person name="Kono N."/>
            <person name="Nakamura H."/>
            <person name="Mori M."/>
            <person name="Yoshida Y."/>
            <person name="Ohtoshi R."/>
            <person name="Malay A.D."/>
            <person name="Moran D.A.P."/>
            <person name="Tomita M."/>
            <person name="Numata K."/>
            <person name="Arakawa K."/>
        </authorList>
    </citation>
    <scope>NUCLEOTIDE SEQUENCE</scope>
</reference>
<dbReference type="AlphaFoldDB" id="A0A8X6YR78"/>
<organism evidence="2 3">
    <name type="scientific">Trichonephila inaurata madagascariensis</name>
    <dbReference type="NCBI Taxonomy" id="2747483"/>
    <lineage>
        <taxon>Eukaryota</taxon>
        <taxon>Metazoa</taxon>
        <taxon>Ecdysozoa</taxon>
        <taxon>Arthropoda</taxon>
        <taxon>Chelicerata</taxon>
        <taxon>Arachnida</taxon>
        <taxon>Araneae</taxon>
        <taxon>Araneomorphae</taxon>
        <taxon>Entelegynae</taxon>
        <taxon>Araneoidea</taxon>
        <taxon>Nephilidae</taxon>
        <taxon>Trichonephila</taxon>
        <taxon>Trichonephila inaurata</taxon>
    </lineage>
</organism>
<dbReference type="Proteomes" id="UP000886998">
    <property type="component" value="Unassembled WGS sequence"/>
</dbReference>
<evidence type="ECO:0000256" key="1">
    <source>
        <dbReference type="SAM" id="MobiDB-lite"/>
    </source>
</evidence>